<keyword evidence="2" id="KW-1185">Reference proteome</keyword>
<dbReference type="EMBL" id="NBBJ01000001">
    <property type="protein sequence ID" value="OWK31916.1"/>
    <property type="molecule type" value="Genomic_DNA"/>
</dbReference>
<evidence type="ECO:0000313" key="2">
    <source>
        <dbReference type="Proteomes" id="UP000197783"/>
    </source>
</evidence>
<dbReference type="RefSeq" id="WP_088331135.1">
    <property type="nucleotide sequence ID" value="NZ_NBBJ01000001.1"/>
</dbReference>
<dbReference type="OrthoDB" id="7473760at2"/>
<comment type="caution">
    <text evidence="1">The sequence shown here is derived from an EMBL/GenBank/DDBJ whole genome shotgun (WGS) entry which is preliminary data.</text>
</comment>
<accession>A0A245ZQA4</accession>
<organism evidence="1 2">
    <name type="scientific">Sphingomonas mucosissima</name>
    <dbReference type="NCBI Taxonomy" id="370959"/>
    <lineage>
        <taxon>Bacteria</taxon>
        <taxon>Pseudomonadati</taxon>
        <taxon>Pseudomonadota</taxon>
        <taxon>Alphaproteobacteria</taxon>
        <taxon>Sphingomonadales</taxon>
        <taxon>Sphingomonadaceae</taxon>
        <taxon>Sphingomonas</taxon>
    </lineage>
</organism>
<reference evidence="1 2" key="1">
    <citation type="submission" date="2017-03" db="EMBL/GenBank/DDBJ databases">
        <title>Genome sequence of Sphingomonas mucosissima DSM 17494.</title>
        <authorList>
            <person name="Poehlein A."/>
            <person name="Wuebbeler J.H."/>
            <person name="Steinbuechel A."/>
            <person name="Daniel R."/>
        </authorList>
    </citation>
    <scope>NUCLEOTIDE SEQUENCE [LARGE SCALE GENOMIC DNA]</scope>
    <source>
        <strain evidence="1 2">DSM 17494</strain>
    </source>
</reference>
<proteinExistence type="predicted"/>
<name>A0A245ZQA4_9SPHN</name>
<evidence type="ECO:0000313" key="1">
    <source>
        <dbReference type="EMBL" id="OWK31916.1"/>
    </source>
</evidence>
<sequence>MMRGPDAAVLLGRALSRSAAHLGLEIALEQHQSTPWHSATFSGHRHAMTITASPGGAAASAWLAAISSLDVPLPGELLADLKVAQQVPGDGHCQARIEALTVECA</sequence>
<gene>
    <name evidence="1" type="ORF">SPMU_02360</name>
</gene>
<dbReference type="Proteomes" id="UP000197783">
    <property type="component" value="Unassembled WGS sequence"/>
</dbReference>
<protein>
    <submittedName>
        <fullName evidence="1">Uncharacterized protein</fullName>
    </submittedName>
</protein>
<dbReference type="AlphaFoldDB" id="A0A245ZQA4"/>